<name>A0A4R0YJB2_9GAMM</name>
<evidence type="ECO:0000313" key="3">
    <source>
        <dbReference type="Proteomes" id="UP000291822"/>
    </source>
</evidence>
<keyword evidence="1" id="KW-1133">Transmembrane helix</keyword>
<keyword evidence="1" id="KW-0812">Transmembrane</keyword>
<evidence type="ECO:0000313" key="2">
    <source>
        <dbReference type="EMBL" id="TCI07312.1"/>
    </source>
</evidence>
<organism evidence="2 3">
    <name type="scientific">Dyella soli</name>
    <dbReference type="NCBI Taxonomy" id="522319"/>
    <lineage>
        <taxon>Bacteria</taxon>
        <taxon>Pseudomonadati</taxon>
        <taxon>Pseudomonadota</taxon>
        <taxon>Gammaproteobacteria</taxon>
        <taxon>Lysobacterales</taxon>
        <taxon>Rhodanobacteraceae</taxon>
        <taxon>Dyella</taxon>
    </lineage>
</organism>
<dbReference type="EMBL" id="SJTG01000005">
    <property type="protein sequence ID" value="TCI07312.1"/>
    <property type="molecule type" value="Genomic_DNA"/>
</dbReference>
<dbReference type="RefSeq" id="WP_131412600.1">
    <property type="nucleotide sequence ID" value="NZ_SJTG01000005.1"/>
</dbReference>
<sequence>MRRPVFDPDELSSNPVAFVAMLGLIFWSGLVVLICASRIATVFFSAEDFVVSSSHQVCEQPLNNRCETHYSIVRAGGKVVDFVPFGYQFNHGLLVEGTHIAKSAESFAYVIDGRTEQWPYLGSHFLALFGGITGVLAWLFFIRMGILPLWFRTKSE</sequence>
<proteinExistence type="predicted"/>
<feature type="transmembrane region" description="Helical" evidence="1">
    <location>
        <begin position="125"/>
        <end position="151"/>
    </location>
</feature>
<accession>A0A4R0YJB2</accession>
<keyword evidence="3" id="KW-1185">Reference proteome</keyword>
<evidence type="ECO:0000256" key="1">
    <source>
        <dbReference type="SAM" id="Phobius"/>
    </source>
</evidence>
<keyword evidence="1" id="KW-0472">Membrane</keyword>
<gene>
    <name evidence="2" type="ORF">EZM97_32480</name>
</gene>
<feature type="transmembrane region" description="Helical" evidence="1">
    <location>
        <begin position="16"/>
        <end position="36"/>
    </location>
</feature>
<comment type="caution">
    <text evidence="2">The sequence shown here is derived from an EMBL/GenBank/DDBJ whole genome shotgun (WGS) entry which is preliminary data.</text>
</comment>
<dbReference type="Proteomes" id="UP000291822">
    <property type="component" value="Unassembled WGS sequence"/>
</dbReference>
<reference evidence="2 3" key="1">
    <citation type="submission" date="2019-02" db="EMBL/GenBank/DDBJ databases">
        <title>Dyella amyloliquefaciens sp. nov., isolated from forest soil.</title>
        <authorList>
            <person name="Gao Z.-H."/>
            <person name="Qiu L.-H."/>
        </authorList>
    </citation>
    <scope>NUCLEOTIDE SEQUENCE [LARGE SCALE GENOMIC DNA]</scope>
    <source>
        <strain evidence="2 3">KACC 12747</strain>
    </source>
</reference>
<protein>
    <submittedName>
        <fullName evidence="2">Uncharacterized protein</fullName>
    </submittedName>
</protein>
<dbReference type="AlphaFoldDB" id="A0A4R0YJB2"/>